<evidence type="ECO:0000259" key="2">
    <source>
        <dbReference type="Pfam" id="PF01636"/>
    </source>
</evidence>
<dbReference type="Gene3D" id="3.90.1200.10">
    <property type="match status" value="1"/>
</dbReference>
<feature type="domain" description="Aminoglycoside phosphotransferase" evidence="2">
    <location>
        <begin position="36"/>
        <end position="251"/>
    </location>
</feature>
<proteinExistence type="predicted"/>
<dbReference type="SUPFAM" id="SSF56112">
    <property type="entry name" value="Protein kinase-like (PK-like)"/>
    <property type="match status" value="1"/>
</dbReference>
<feature type="compositionally biased region" description="Basic residues" evidence="1">
    <location>
        <begin position="484"/>
        <end position="494"/>
    </location>
</feature>
<dbReference type="Pfam" id="PF01636">
    <property type="entry name" value="APH"/>
    <property type="match status" value="1"/>
</dbReference>
<sequence length="494" mass="51089">MKRTPMELAAMASAAVPGLAPTGVAGSPDDAADFDSAVLVDEAGKQWRVRSPKHIDASMRLETELLVLRAFVPAVRAELPFALPYVAGTVRQGDLCTFVYSHLPGSTRDIDSLVAEGGPLPREVGRAMAAIHSLPHDLVNDADLPSYSANEFRQRKLNELDQAATTGKIPPVLLRRWEHALEDVTLWRFNPSVVHGDLHEDNLLVSNGRISAVTGWTDLRIGDPADDFAWLIAANDPTFTDAVHAAYNAARPEAPDPHLIRRAALSAEFALAQWLVRGVAAENPGMVAEAEEMLATLEADILEQEAAEKAEQDDAEALAAESAAAYKAAAAEKAAAADAAAASQAAAPAVVLPASHPAPAKGPTVSGTVSAGSSRVTVMPIETVPAKSETDGAQDSGKPPAAATGAISAVAVPQGVTSSGTPSAGASVSETASSKVTVLDASSGTEAESGKTRNEDSSSAARSEAAKPAAADDSHGKQQNSGPAKKKFGPIKKK</sequence>
<dbReference type="Proteomes" id="UP000680588">
    <property type="component" value="Chromosome"/>
</dbReference>
<gene>
    <name evidence="3" type="ORF">KG104_13525</name>
</gene>
<dbReference type="AlphaFoldDB" id="A0A975S4A1"/>
<reference evidence="3" key="1">
    <citation type="submission" date="2021-06" db="EMBL/GenBank/DDBJ databases">
        <title>Novel species in genus Arthrobacter.</title>
        <authorList>
            <person name="Zhang G."/>
        </authorList>
    </citation>
    <scope>NUCLEOTIDE SEQUENCE</scope>
    <source>
        <strain evidence="3">Zg-ZUI122</strain>
    </source>
</reference>
<dbReference type="CDD" id="cd05152">
    <property type="entry name" value="MPH2"/>
    <property type="match status" value="1"/>
</dbReference>
<dbReference type="InterPro" id="IPR002575">
    <property type="entry name" value="Aminoglycoside_PTrfase"/>
</dbReference>
<dbReference type="InterPro" id="IPR011009">
    <property type="entry name" value="Kinase-like_dom_sf"/>
</dbReference>
<organism evidence="3 4">
    <name type="scientific">Arthrobacter sunyaminii</name>
    <dbReference type="NCBI Taxonomy" id="2816859"/>
    <lineage>
        <taxon>Bacteria</taxon>
        <taxon>Bacillati</taxon>
        <taxon>Actinomycetota</taxon>
        <taxon>Actinomycetes</taxon>
        <taxon>Micrococcales</taxon>
        <taxon>Micrococcaceae</taxon>
        <taxon>Arthrobacter</taxon>
    </lineage>
</organism>
<evidence type="ECO:0000313" key="3">
    <source>
        <dbReference type="EMBL" id="QWQ35485.1"/>
    </source>
</evidence>
<dbReference type="RefSeq" id="WP_207347967.1">
    <property type="nucleotide sequence ID" value="NZ_CP076456.1"/>
</dbReference>
<name>A0A975S4A1_9MICC</name>
<evidence type="ECO:0000313" key="4">
    <source>
        <dbReference type="Proteomes" id="UP000680588"/>
    </source>
</evidence>
<keyword evidence="4" id="KW-1185">Reference proteome</keyword>
<feature type="compositionally biased region" description="Low complexity" evidence="1">
    <location>
        <begin position="457"/>
        <end position="469"/>
    </location>
</feature>
<feature type="compositionally biased region" description="Polar residues" evidence="1">
    <location>
        <begin position="415"/>
        <end position="446"/>
    </location>
</feature>
<accession>A0A975S4A1</accession>
<protein>
    <submittedName>
        <fullName evidence="3">Macrolide 2'-phosphotransferase</fullName>
    </submittedName>
</protein>
<dbReference type="EMBL" id="CP076456">
    <property type="protein sequence ID" value="QWQ35485.1"/>
    <property type="molecule type" value="Genomic_DNA"/>
</dbReference>
<evidence type="ECO:0000256" key="1">
    <source>
        <dbReference type="SAM" id="MobiDB-lite"/>
    </source>
</evidence>
<feature type="region of interest" description="Disordered" evidence="1">
    <location>
        <begin position="414"/>
        <end position="494"/>
    </location>
</feature>
<dbReference type="KEGG" id="asun:KG104_13525"/>